<gene>
    <name evidence="1" type="ORF">GIW81_07535</name>
</gene>
<proteinExistence type="predicted"/>
<dbReference type="Gene3D" id="3.90.1720.10">
    <property type="entry name" value="endopeptidase domain like (from Nostoc punctiforme)"/>
    <property type="match status" value="1"/>
</dbReference>
<sequence length="460" mass="51883">MLNTTAGRRLEDDLAVIEEIAARPAATAKELAANLTALYEATFNVALDRYDMQTLLRSAPEIARSIFAMRLRLRDQVADWHARGFLTLAGQRALRNALRIARYATDMLGELNIRYAQLGPDEKTLRGFSGRNLNTFVNPAFETGHDLDFRSGDLLLMRGMHHNSAAIARIGDVDSQFSHLAIVHTDESGKHWIVEALIEAGSVINPLSYTLEHGLGRCVLFRHRDKNLAARAAALIHDVVRKTGEKGGKHIWYDFTMELGGDAELFCSKLVRKAYGLASDQKYLLPTFTTRFDMKNRDFVERIGVTARETFAPADIELEPDFDLVAEWQDYRVTSRLRLQDLLMDRLFLWMEQHGYRFKEDLPIKLVGIFGQLSGQLSTRAKDLIADVVPKVPPNMKRSTIQAVAMLHKTAEPLLAELQAMERRSIDRTGRPLHAREVNDFLEAKRQAANGEIGYLVGKT</sequence>
<evidence type="ECO:0000313" key="2">
    <source>
        <dbReference type="Proteomes" id="UP000440694"/>
    </source>
</evidence>
<reference evidence="1 2" key="1">
    <citation type="submission" date="2019-11" db="EMBL/GenBank/DDBJ databases">
        <title>Identification of a novel strain.</title>
        <authorList>
            <person name="Xu Q."/>
            <person name="Wang G."/>
        </authorList>
    </citation>
    <scope>NUCLEOTIDE SEQUENCE [LARGE SCALE GENOMIC DNA]</scope>
    <source>
        <strain evidence="2">xq</strain>
    </source>
</reference>
<dbReference type="InterPro" id="IPR024453">
    <property type="entry name" value="Peptidase_C92"/>
</dbReference>
<organism evidence="1 2">
    <name type="scientific">Hyphomicrobium album</name>
    <dbReference type="NCBI Taxonomy" id="2665159"/>
    <lineage>
        <taxon>Bacteria</taxon>
        <taxon>Pseudomonadati</taxon>
        <taxon>Pseudomonadota</taxon>
        <taxon>Alphaproteobacteria</taxon>
        <taxon>Hyphomicrobiales</taxon>
        <taxon>Hyphomicrobiaceae</taxon>
        <taxon>Hyphomicrobium</taxon>
    </lineage>
</organism>
<name>A0A6I3KKB3_9HYPH</name>
<keyword evidence="2" id="KW-1185">Reference proteome</keyword>
<protein>
    <submittedName>
        <fullName evidence="1">Uncharacterized protein</fullName>
    </submittedName>
</protein>
<dbReference type="EMBL" id="WMBQ01000001">
    <property type="protein sequence ID" value="MTD94187.1"/>
    <property type="molecule type" value="Genomic_DNA"/>
</dbReference>
<dbReference type="Pfam" id="PF05708">
    <property type="entry name" value="Peptidase_C92"/>
    <property type="match status" value="1"/>
</dbReference>
<dbReference type="InterPro" id="IPR038765">
    <property type="entry name" value="Papain-like_cys_pep_sf"/>
</dbReference>
<accession>A0A6I3KKB3</accession>
<comment type="caution">
    <text evidence="1">The sequence shown here is derived from an EMBL/GenBank/DDBJ whole genome shotgun (WGS) entry which is preliminary data.</text>
</comment>
<dbReference type="Proteomes" id="UP000440694">
    <property type="component" value="Unassembled WGS sequence"/>
</dbReference>
<dbReference type="AlphaFoldDB" id="A0A6I3KKB3"/>
<evidence type="ECO:0000313" key="1">
    <source>
        <dbReference type="EMBL" id="MTD94187.1"/>
    </source>
</evidence>
<dbReference type="RefSeq" id="WP_154738645.1">
    <property type="nucleotide sequence ID" value="NZ_WMBQ01000001.1"/>
</dbReference>
<dbReference type="SUPFAM" id="SSF54001">
    <property type="entry name" value="Cysteine proteinases"/>
    <property type="match status" value="1"/>
</dbReference>